<reference evidence="1 2" key="2">
    <citation type="journal article" date="2022" name="Mol. Ecol. Resour.">
        <title>The genomes of chicory, endive, great burdock and yacon provide insights into Asteraceae paleo-polyploidization history and plant inulin production.</title>
        <authorList>
            <person name="Fan W."/>
            <person name="Wang S."/>
            <person name="Wang H."/>
            <person name="Wang A."/>
            <person name="Jiang F."/>
            <person name="Liu H."/>
            <person name="Zhao H."/>
            <person name="Xu D."/>
            <person name="Zhang Y."/>
        </authorList>
    </citation>
    <scope>NUCLEOTIDE SEQUENCE [LARGE SCALE GENOMIC DNA]</scope>
    <source>
        <strain evidence="2">cv. Yunnan</strain>
        <tissue evidence="1">Leaves</tissue>
    </source>
</reference>
<comment type="caution">
    <text evidence="1">The sequence shown here is derived from an EMBL/GenBank/DDBJ whole genome shotgun (WGS) entry which is preliminary data.</text>
</comment>
<keyword evidence="2" id="KW-1185">Reference proteome</keyword>
<dbReference type="EMBL" id="CM042023">
    <property type="protein sequence ID" value="KAI3813990.1"/>
    <property type="molecule type" value="Genomic_DNA"/>
</dbReference>
<protein>
    <submittedName>
        <fullName evidence="1">Uncharacterized protein</fullName>
    </submittedName>
</protein>
<sequence length="108" mass="12510">MNAIKPIRLTTGNLRLPPHRSYREHPEGPLLKFTIRKIVSPVKKRKLVARDDEDAATRKEDQVQAREDIVELRRRVEESEKKDEEIIKMAEEATVKAAEAEVREVEAL</sequence>
<evidence type="ECO:0000313" key="2">
    <source>
        <dbReference type="Proteomes" id="UP001056120"/>
    </source>
</evidence>
<organism evidence="1 2">
    <name type="scientific">Smallanthus sonchifolius</name>
    <dbReference type="NCBI Taxonomy" id="185202"/>
    <lineage>
        <taxon>Eukaryota</taxon>
        <taxon>Viridiplantae</taxon>
        <taxon>Streptophyta</taxon>
        <taxon>Embryophyta</taxon>
        <taxon>Tracheophyta</taxon>
        <taxon>Spermatophyta</taxon>
        <taxon>Magnoliopsida</taxon>
        <taxon>eudicotyledons</taxon>
        <taxon>Gunneridae</taxon>
        <taxon>Pentapetalae</taxon>
        <taxon>asterids</taxon>
        <taxon>campanulids</taxon>
        <taxon>Asterales</taxon>
        <taxon>Asteraceae</taxon>
        <taxon>Asteroideae</taxon>
        <taxon>Heliantheae alliance</taxon>
        <taxon>Millerieae</taxon>
        <taxon>Smallanthus</taxon>
    </lineage>
</organism>
<name>A0ACB9J141_9ASTR</name>
<evidence type="ECO:0000313" key="1">
    <source>
        <dbReference type="EMBL" id="KAI3813990.1"/>
    </source>
</evidence>
<accession>A0ACB9J141</accession>
<proteinExistence type="predicted"/>
<dbReference type="Proteomes" id="UP001056120">
    <property type="component" value="Linkage Group LG06"/>
</dbReference>
<reference evidence="2" key="1">
    <citation type="journal article" date="2022" name="Mol. Ecol. Resour.">
        <title>The genomes of chicory, endive, great burdock and yacon provide insights into Asteraceae palaeo-polyploidization history and plant inulin production.</title>
        <authorList>
            <person name="Fan W."/>
            <person name="Wang S."/>
            <person name="Wang H."/>
            <person name="Wang A."/>
            <person name="Jiang F."/>
            <person name="Liu H."/>
            <person name="Zhao H."/>
            <person name="Xu D."/>
            <person name="Zhang Y."/>
        </authorList>
    </citation>
    <scope>NUCLEOTIDE SEQUENCE [LARGE SCALE GENOMIC DNA]</scope>
    <source>
        <strain evidence="2">cv. Yunnan</strain>
    </source>
</reference>
<gene>
    <name evidence="1" type="ORF">L1987_18728</name>
</gene>